<dbReference type="Gene3D" id="3.30.559.10">
    <property type="entry name" value="Chloramphenicol acetyltransferase-like domain"/>
    <property type="match status" value="1"/>
</dbReference>
<keyword evidence="3" id="KW-0808">Transferase</keyword>
<comment type="similarity">
    <text evidence="1">Belongs to the plant LTP family.</text>
</comment>
<evidence type="ECO:0000256" key="4">
    <source>
        <dbReference type="ARBA" id="ARBA00023121"/>
    </source>
</evidence>
<dbReference type="InterPro" id="IPR036312">
    <property type="entry name" value="Bifun_inhib/LTP/seed_sf"/>
</dbReference>
<dbReference type="STRING" id="35608.A0A2U1Q1D6"/>
<dbReference type="Pfam" id="PF02458">
    <property type="entry name" value="Transferase"/>
    <property type="match status" value="1"/>
</dbReference>
<evidence type="ECO:0000256" key="1">
    <source>
        <dbReference type="ARBA" id="ARBA00009748"/>
    </source>
</evidence>
<accession>A0A2U1Q1D6</accession>
<proteinExistence type="inferred from homology"/>
<reference evidence="7 8" key="1">
    <citation type="journal article" date="2018" name="Mol. Plant">
        <title>The genome of Artemisia annua provides insight into the evolution of Asteraceae family and artemisinin biosynthesis.</title>
        <authorList>
            <person name="Shen Q."/>
            <person name="Zhang L."/>
            <person name="Liao Z."/>
            <person name="Wang S."/>
            <person name="Yan T."/>
            <person name="Shi P."/>
            <person name="Liu M."/>
            <person name="Fu X."/>
            <person name="Pan Q."/>
            <person name="Wang Y."/>
            <person name="Lv Z."/>
            <person name="Lu X."/>
            <person name="Zhang F."/>
            <person name="Jiang W."/>
            <person name="Ma Y."/>
            <person name="Chen M."/>
            <person name="Hao X."/>
            <person name="Li L."/>
            <person name="Tang Y."/>
            <person name="Lv G."/>
            <person name="Zhou Y."/>
            <person name="Sun X."/>
            <person name="Brodelius P.E."/>
            <person name="Rose J.K.C."/>
            <person name="Tang K."/>
        </authorList>
    </citation>
    <scope>NUCLEOTIDE SEQUENCE [LARGE SCALE GENOMIC DNA]</scope>
    <source>
        <strain evidence="8">cv. Huhao1</strain>
        <tissue evidence="7">Leaf</tissue>
    </source>
</reference>
<dbReference type="Gene3D" id="1.10.110.10">
    <property type="entry name" value="Plant lipid-transfer and hydrophobic proteins"/>
    <property type="match status" value="1"/>
</dbReference>
<organism evidence="7 8">
    <name type="scientific">Artemisia annua</name>
    <name type="common">Sweet wormwood</name>
    <dbReference type="NCBI Taxonomy" id="35608"/>
    <lineage>
        <taxon>Eukaryota</taxon>
        <taxon>Viridiplantae</taxon>
        <taxon>Streptophyta</taxon>
        <taxon>Embryophyta</taxon>
        <taxon>Tracheophyta</taxon>
        <taxon>Spermatophyta</taxon>
        <taxon>Magnoliopsida</taxon>
        <taxon>eudicotyledons</taxon>
        <taxon>Gunneridae</taxon>
        <taxon>Pentapetalae</taxon>
        <taxon>asterids</taxon>
        <taxon>campanulids</taxon>
        <taxon>Asterales</taxon>
        <taxon>Asteraceae</taxon>
        <taxon>Asteroideae</taxon>
        <taxon>Anthemideae</taxon>
        <taxon>Artemisiinae</taxon>
        <taxon>Artemisia</taxon>
    </lineage>
</organism>
<dbReference type="Proteomes" id="UP000245207">
    <property type="component" value="Unassembled WGS sequence"/>
</dbReference>
<gene>
    <name evidence="7" type="ORF">CTI12_AA086450</name>
</gene>
<dbReference type="SUPFAM" id="SSF47699">
    <property type="entry name" value="Bifunctional inhibitor/lipid-transfer protein/seed storage 2S albumin"/>
    <property type="match status" value="1"/>
</dbReference>
<dbReference type="InterPro" id="IPR000528">
    <property type="entry name" value="Plant_nsLTP"/>
</dbReference>
<keyword evidence="5" id="KW-0012">Acyltransferase</keyword>
<keyword evidence="4" id="KW-0446">Lipid-binding</keyword>
<dbReference type="SMART" id="SM00499">
    <property type="entry name" value="AAI"/>
    <property type="match status" value="1"/>
</dbReference>
<dbReference type="EMBL" id="PKPP01000514">
    <property type="protein sequence ID" value="PWA91838.1"/>
    <property type="molecule type" value="Genomic_DNA"/>
</dbReference>
<dbReference type="InterPro" id="IPR051504">
    <property type="entry name" value="Plant_metabolite_acyltrans"/>
</dbReference>
<dbReference type="AlphaFoldDB" id="A0A2U1Q1D6"/>
<dbReference type="GO" id="GO:0008289">
    <property type="term" value="F:lipid binding"/>
    <property type="evidence" value="ECO:0007669"/>
    <property type="project" value="UniProtKB-KW"/>
</dbReference>
<protein>
    <recommendedName>
        <fullName evidence="6">Bifunctional inhibitor/plant lipid transfer protein/seed storage helical domain-containing protein</fullName>
    </recommendedName>
</protein>
<dbReference type="InterPro" id="IPR023213">
    <property type="entry name" value="CAT-like_dom_sf"/>
</dbReference>
<keyword evidence="2" id="KW-0813">Transport</keyword>
<dbReference type="Pfam" id="PF14368">
    <property type="entry name" value="LTP_2"/>
    <property type="match status" value="1"/>
</dbReference>
<dbReference type="GO" id="GO:0006869">
    <property type="term" value="P:lipid transport"/>
    <property type="evidence" value="ECO:0007669"/>
    <property type="project" value="InterPro"/>
</dbReference>
<evidence type="ECO:0000256" key="2">
    <source>
        <dbReference type="ARBA" id="ARBA00022448"/>
    </source>
</evidence>
<evidence type="ECO:0000259" key="6">
    <source>
        <dbReference type="SMART" id="SM00499"/>
    </source>
</evidence>
<dbReference type="SUPFAM" id="SSF52777">
    <property type="entry name" value="CoA-dependent acyltransferases"/>
    <property type="match status" value="1"/>
</dbReference>
<feature type="domain" description="Bifunctional inhibitor/plant lipid transfer protein/seed storage helical" evidence="6">
    <location>
        <begin position="20"/>
        <end position="97"/>
    </location>
</feature>
<dbReference type="CDD" id="cd00010">
    <property type="entry name" value="AAI_LTSS"/>
    <property type="match status" value="1"/>
</dbReference>
<dbReference type="InterPro" id="IPR016140">
    <property type="entry name" value="Bifunc_inhib/LTP/seed_store"/>
</dbReference>
<dbReference type="PANTHER" id="PTHR31625">
    <property type="match status" value="1"/>
</dbReference>
<evidence type="ECO:0000256" key="5">
    <source>
        <dbReference type="ARBA" id="ARBA00023315"/>
    </source>
</evidence>
<comment type="caution">
    <text evidence="7">The sequence shown here is derived from an EMBL/GenBank/DDBJ whole genome shotgun (WGS) entry which is preliminary data.</text>
</comment>
<sequence>MMMVLLGFTKADVNKDKEQCGDKLVALAPCLEYVGGEAKAPTKACCTGLKEVVARSQVCLCLLIKDHKDPSLKLKINDTLALGLPEACQVTGNITECINLLHLKLGSPDAKIFEDYAKALKNRTNTAINQPANATGASTTSSDGGRKNTWYGLEIVGLLIIIVMLHFHVSNEIVKVKQSISTEQPNTPQFTSISTYHLATFPSYLFAVLTQPSSTIELINNLLLHYFILPETACSKHPYIQIKVPIFISTIHLLATFSTFTDFFTFRPSSCSLIDSVITLITTSELCSSPVKTCGYIWYCIAKSRDDELHLHAFGLPIDCRKRLDPPVPEAYFGNCVLGSITTETTSVLSGDDGFITAVKLIGENLHKMLTDKDGVVKHRIRLINALLSKEFVPKMMTAVSGSPKLKLYDLDFGWGKPKKIETISIDYSNSISLHSSKELTEDLEIGVCLTDTGMQAFARIFNKELEHLTFNLQ</sequence>
<dbReference type="PRINTS" id="PR00382">
    <property type="entry name" value="LIPIDTRNSFER"/>
</dbReference>
<dbReference type="OrthoDB" id="1862401at2759"/>
<evidence type="ECO:0000256" key="3">
    <source>
        <dbReference type="ARBA" id="ARBA00022679"/>
    </source>
</evidence>
<evidence type="ECO:0000313" key="7">
    <source>
        <dbReference type="EMBL" id="PWA91838.1"/>
    </source>
</evidence>
<name>A0A2U1Q1D6_ARTAN</name>
<dbReference type="GO" id="GO:0016747">
    <property type="term" value="F:acyltransferase activity, transferring groups other than amino-acyl groups"/>
    <property type="evidence" value="ECO:0007669"/>
    <property type="project" value="UniProtKB-ARBA"/>
</dbReference>
<keyword evidence="8" id="KW-1185">Reference proteome</keyword>
<evidence type="ECO:0000313" key="8">
    <source>
        <dbReference type="Proteomes" id="UP000245207"/>
    </source>
</evidence>